<sequence>MEQDGHGCTAEAVIPKLLWAIFVCKGETQKEMWRSVGEEQRTNLEEWAATGTSFTSWRCILLQHGSSLGYPIACRVCVNSTSIKAGMMQELKIETKHTPCWKKRRKGLSEMSAELTMCGLDMEAVPPGPVAGGWSMKSDTGISKTVCDILREMLKLLASKQGLICLA</sequence>
<proteinExistence type="predicted"/>
<protein>
    <submittedName>
        <fullName evidence="1">Uncharacterized protein</fullName>
    </submittedName>
</protein>
<accession>A0A3L8SE00</accession>
<evidence type="ECO:0000313" key="2">
    <source>
        <dbReference type="Proteomes" id="UP000276834"/>
    </source>
</evidence>
<gene>
    <name evidence="1" type="ORF">DV515_00009213</name>
</gene>
<reference evidence="1 2" key="1">
    <citation type="journal article" date="2018" name="Proc. R. Soc. B">
        <title>A non-coding region near Follistatin controls head colour polymorphism in the Gouldian finch.</title>
        <authorList>
            <person name="Toomey M.B."/>
            <person name="Marques C.I."/>
            <person name="Andrade P."/>
            <person name="Araujo P.M."/>
            <person name="Sabatino S."/>
            <person name="Gazda M.A."/>
            <person name="Afonso S."/>
            <person name="Lopes R.J."/>
            <person name="Corbo J.C."/>
            <person name="Carneiro M."/>
        </authorList>
    </citation>
    <scope>NUCLEOTIDE SEQUENCE [LARGE SCALE GENOMIC DNA]</scope>
    <source>
        <strain evidence="1">Red01</strain>
        <tissue evidence="1">Muscle</tissue>
    </source>
</reference>
<organism evidence="1 2">
    <name type="scientific">Chloebia gouldiae</name>
    <name type="common">Gouldian finch</name>
    <name type="synonym">Erythrura gouldiae</name>
    <dbReference type="NCBI Taxonomy" id="44316"/>
    <lineage>
        <taxon>Eukaryota</taxon>
        <taxon>Metazoa</taxon>
        <taxon>Chordata</taxon>
        <taxon>Craniata</taxon>
        <taxon>Vertebrata</taxon>
        <taxon>Euteleostomi</taxon>
        <taxon>Archelosauria</taxon>
        <taxon>Archosauria</taxon>
        <taxon>Dinosauria</taxon>
        <taxon>Saurischia</taxon>
        <taxon>Theropoda</taxon>
        <taxon>Coelurosauria</taxon>
        <taxon>Aves</taxon>
        <taxon>Neognathae</taxon>
        <taxon>Neoaves</taxon>
        <taxon>Telluraves</taxon>
        <taxon>Australaves</taxon>
        <taxon>Passeriformes</taxon>
        <taxon>Passeroidea</taxon>
        <taxon>Passeridae</taxon>
        <taxon>Chloebia</taxon>
    </lineage>
</organism>
<name>A0A3L8SE00_CHLGU</name>
<dbReference type="Proteomes" id="UP000276834">
    <property type="component" value="Unassembled WGS sequence"/>
</dbReference>
<keyword evidence="2" id="KW-1185">Reference proteome</keyword>
<evidence type="ECO:0000313" key="1">
    <source>
        <dbReference type="EMBL" id="RLW00164.1"/>
    </source>
</evidence>
<dbReference type="AlphaFoldDB" id="A0A3L8SE00"/>
<dbReference type="EMBL" id="QUSF01000028">
    <property type="protein sequence ID" value="RLW00164.1"/>
    <property type="molecule type" value="Genomic_DNA"/>
</dbReference>
<comment type="caution">
    <text evidence="1">The sequence shown here is derived from an EMBL/GenBank/DDBJ whole genome shotgun (WGS) entry which is preliminary data.</text>
</comment>